<dbReference type="Pfam" id="PF24038">
    <property type="entry name" value="DUF7347"/>
    <property type="match status" value="1"/>
</dbReference>
<dbReference type="AlphaFoldDB" id="E7QV56"/>
<protein>
    <recommendedName>
        <fullName evidence="7">Helix-turn-helix domain-containing protein</fullName>
    </recommendedName>
</protein>
<dbReference type="InterPro" id="IPR055775">
    <property type="entry name" value="DUF7351"/>
</dbReference>
<dbReference type="RefSeq" id="WP_007980627.1">
    <property type="nucleotide sequence ID" value="NZ_AEMG01000013.1"/>
</dbReference>
<reference evidence="4" key="2">
    <citation type="submission" date="2016-11" db="EMBL/GenBank/DDBJ databases">
        <authorList>
            <person name="Jaros S."/>
            <person name="Januszkiewicz K."/>
            <person name="Wedrychowicz H."/>
        </authorList>
    </citation>
    <scope>NUCLEOTIDE SEQUENCE [LARGE SCALE GENOMIC DNA]</scope>
    <source>
        <strain evidence="4">DX253</strain>
    </source>
</reference>
<accession>E7QV56</accession>
<dbReference type="Proteomes" id="UP000003751">
    <property type="component" value="Unassembled WGS sequence"/>
</dbReference>
<dbReference type="Gene3D" id="1.10.10.10">
    <property type="entry name" value="Winged helix-like DNA-binding domain superfamily/Winged helix DNA-binding domain"/>
    <property type="match status" value="1"/>
</dbReference>
<keyword evidence="6" id="KW-1185">Reference proteome</keyword>
<dbReference type="Pfam" id="PF24042">
    <property type="entry name" value="DUF7351"/>
    <property type="match status" value="1"/>
</dbReference>
<dbReference type="EMBL" id="AEMG01000013">
    <property type="protein sequence ID" value="EFW91574.1"/>
    <property type="molecule type" value="Genomic_DNA"/>
</dbReference>
<evidence type="ECO:0000259" key="2">
    <source>
        <dbReference type="Pfam" id="PF24042"/>
    </source>
</evidence>
<reference evidence="6" key="3">
    <citation type="submission" date="2016-11" db="EMBL/GenBank/DDBJ databases">
        <authorList>
            <person name="Varghese N."/>
            <person name="Submissions S."/>
        </authorList>
    </citation>
    <scope>NUCLEOTIDE SEQUENCE [LARGE SCALE GENOMIC DNA]</scope>
    <source>
        <strain evidence="6">DX253</strain>
    </source>
</reference>
<evidence type="ECO:0000259" key="1">
    <source>
        <dbReference type="Pfam" id="PF24038"/>
    </source>
</evidence>
<feature type="domain" description="DUF7347" evidence="1">
    <location>
        <begin position="14"/>
        <end position="89"/>
    </location>
</feature>
<reference evidence="3 5" key="1">
    <citation type="journal article" date="2014" name="ISME J.">
        <title>Trehalose/2-sulfotrehalose biosynthesis and glycine-betaine uptake are widely spread mechanisms for osmoadaptation in the Halobacteriales.</title>
        <authorList>
            <person name="Youssef N.H."/>
            <person name="Savage-Ashlock K.N."/>
            <person name="McCully A.L."/>
            <person name="Luedtke B."/>
            <person name="Shaw E.I."/>
            <person name="Hoff W.D."/>
            <person name="Elshahed M.S."/>
        </authorList>
    </citation>
    <scope>NUCLEOTIDE SEQUENCE [LARGE SCALE GENOMIC DNA]</scope>
    <source>
        <strain evidence="3 5">DX253</strain>
    </source>
</reference>
<feature type="domain" description="DUF7351" evidence="2">
    <location>
        <begin position="106"/>
        <end position="289"/>
    </location>
</feature>
<sequence>MERDDDPTVTRLTPDEAFGLLGDETRFAILRALNGADESLSFSELRTRVGADDPGGFNYHLGKLTGQFVRKTEAGYDVSPPGERVVGAILSGGYTAEFSADSVPVDGNCLHCGGRLEAIFRDHGITIDCSDCEWMFTNPEIPAGLMDGMDAAAAPNVVARWLRTVDEAAEVGMCTNCHGRLDSTLYLSDDDDAPDWLEGSGLVGMEFCECTRCGHVYNRSVQLAVLSHPLVAAFHYEHGIDLRETPRWELPWLEADNATVESTDPLRIAVPMTLDGETRTFVFDRGLDVVDRYDAE</sequence>
<dbReference type="InterPro" id="IPR055771">
    <property type="entry name" value="DUF7347"/>
</dbReference>
<gene>
    <name evidence="4" type="ORF">SAMN05444342_3390</name>
    <name evidence="3" type="ORF">ZOD2009_13461</name>
</gene>
<evidence type="ECO:0000313" key="6">
    <source>
        <dbReference type="Proteomes" id="UP000184203"/>
    </source>
</evidence>
<dbReference type="CDD" id="cd00090">
    <property type="entry name" value="HTH_ARSR"/>
    <property type="match status" value="1"/>
</dbReference>
<evidence type="ECO:0000313" key="3">
    <source>
        <dbReference type="EMBL" id="EFW91574.1"/>
    </source>
</evidence>
<evidence type="ECO:0008006" key="7">
    <source>
        <dbReference type="Google" id="ProtNLM"/>
    </source>
</evidence>
<dbReference type="eggNOG" id="arCOG03860">
    <property type="taxonomic scope" value="Archaea"/>
</dbReference>
<dbReference type="STRING" id="797209.GCA_000376445_03798"/>
<name>E7QV56_HALPU</name>
<evidence type="ECO:0000313" key="4">
    <source>
        <dbReference type="EMBL" id="SHL24222.1"/>
    </source>
</evidence>
<dbReference type="EMBL" id="FRAN01000005">
    <property type="protein sequence ID" value="SHL24222.1"/>
    <property type="molecule type" value="Genomic_DNA"/>
</dbReference>
<organism evidence="3 5">
    <name type="scientific">Haladaptatus paucihalophilus DX253</name>
    <dbReference type="NCBI Taxonomy" id="797209"/>
    <lineage>
        <taxon>Archaea</taxon>
        <taxon>Methanobacteriati</taxon>
        <taxon>Methanobacteriota</taxon>
        <taxon>Stenosarchaea group</taxon>
        <taxon>Halobacteria</taxon>
        <taxon>Halobacteriales</taxon>
        <taxon>Haladaptataceae</taxon>
        <taxon>Haladaptatus</taxon>
    </lineage>
</organism>
<dbReference type="OrthoDB" id="8482at2157"/>
<dbReference type="Proteomes" id="UP000184203">
    <property type="component" value="Unassembled WGS sequence"/>
</dbReference>
<dbReference type="PATRIC" id="fig|797209.4.peg.2649"/>
<dbReference type="InterPro" id="IPR011991">
    <property type="entry name" value="ArsR-like_HTH"/>
</dbReference>
<dbReference type="InterPro" id="IPR036388">
    <property type="entry name" value="WH-like_DNA-bd_sf"/>
</dbReference>
<evidence type="ECO:0000313" key="5">
    <source>
        <dbReference type="Proteomes" id="UP000003751"/>
    </source>
</evidence>
<proteinExistence type="predicted"/>